<dbReference type="AlphaFoldDB" id="A0AAV7HLV5"/>
<keyword evidence="3" id="KW-1185">Reference proteome</keyword>
<sequence length="162" mass="18700">MRVGWRIFHLIRTSKRMTKASSTQLSSTLSHASPSSMPNTSLARRFLFARLMFMWTGSEANKDGRCNLCLEASRKAKRILNDMNELKEFDMLSSEVYYILLENFETQCLKKIKDANLPYQTIIARTFPFHTKEKAFVTSQACALINTGHTMKLKSLCRTKYL</sequence>
<comment type="caution">
    <text evidence="2">The sequence shown here is derived from an EMBL/GenBank/DDBJ whole genome shotgun (WGS) entry which is preliminary data.</text>
</comment>
<proteinExistence type="predicted"/>
<name>A0AAV7HLV5_DENCH</name>
<feature type="compositionally biased region" description="Low complexity" evidence="1">
    <location>
        <begin position="26"/>
        <end position="36"/>
    </location>
</feature>
<dbReference type="Proteomes" id="UP000775213">
    <property type="component" value="Unassembled WGS sequence"/>
</dbReference>
<feature type="region of interest" description="Disordered" evidence="1">
    <location>
        <begin position="19"/>
        <end position="38"/>
    </location>
</feature>
<reference evidence="2 3" key="1">
    <citation type="journal article" date="2021" name="Hortic Res">
        <title>Chromosome-scale assembly of the Dendrobium chrysotoxum genome enhances the understanding of orchid evolution.</title>
        <authorList>
            <person name="Zhang Y."/>
            <person name="Zhang G.Q."/>
            <person name="Zhang D."/>
            <person name="Liu X.D."/>
            <person name="Xu X.Y."/>
            <person name="Sun W.H."/>
            <person name="Yu X."/>
            <person name="Zhu X."/>
            <person name="Wang Z.W."/>
            <person name="Zhao X."/>
            <person name="Zhong W.Y."/>
            <person name="Chen H."/>
            <person name="Yin W.L."/>
            <person name="Huang T."/>
            <person name="Niu S.C."/>
            <person name="Liu Z.J."/>
        </authorList>
    </citation>
    <scope>NUCLEOTIDE SEQUENCE [LARGE SCALE GENOMIC DNA]</scope>
    <source>
        <strain evidence="2">Lindl</strain>
    </source>
</reference>
<protein>
    <submittedName>
        <fullName evidence="2">Uncharacterized protein</fullName>
    </submittedName>
</protein>
<accession>A0AAV7HLV5</accession>
<evidence type="ECO:0000313" key="3">
    <source>
        <dbReference type="Proteomes" id="UP000775213"/>
    </source>
</evidence>
<organism evidence="2 3">
    <name type="scientific">Dendrobium chrysotoxum</name>
    <name type="common">Orchid</name>
    <dbReference type="NCBI Taxonomy" id="161865"/>
    <lineage>
        <taxon>Eukaryota</taxon>
        <taxon>Viridiplantae</taxon>
        <taxon>Streptophyta</taxon>
        <taxon>Embryophyta</taxon>
        <taxon>Tracheophyta</taxon>
        <taxon>Spermatophyta</taxon>
        <taxon>Magnoliopsida</taxon>
        <taxon>Liliopsida</taxon>
        <taxon>Asparagales</taxon>
        <taxon>Orchidaceae</taxon>
        <taxon>Epidendroideae</taxon>
        <taxon>Malaxideae</taxon>
        <taxon>Dendrobiinae</taxon>
        <taxon>Dendrobium</taxon>
    </lineage>
</organism>
<evidence type="ECO:0000256" key="1">
    <source>
        <dbReference type="SAM" id="MobiDB-lite"/>
    </source>
</evidence>
<dbReference type="EMBL" id="JAGFBR010000004">
    <property type="protein sequence ID" value="KAH0468305.1"/>
    <property type="molecule type" value="Genomic_DNA"/>
</dbReference>
<evidence type="ECO:0000313" key="2">
    <source>
        <dbReference type="EMBL" id="KAH0468305.1"/>
    </source>
</evidence>
<gene>
    <name evidence="2" type="ORF">IEQ34_003338</name>
</gene>